<dbReference type="EMBL" id="QTSX02004373">
    <property type="protein sequence ID" value="KAJ9065169.1"/>
    <property type="molecule type" value="Genomic_DNA"/>
</dbReference>
<evidence type="ECO:0000313" key="1">
    <source>
        <dbReference type="EMBL" id="KAJ9065169.1"/>
    </source>
</evidence>
<protein>
    <submittedName>
        <fullName evidence="1">Biotin holocarboxylase synthetase</fullName>
        <ecNumber evidence="1">6.3.4.-</ecNumber>
    </submittedName>
</protein>
<comment type="caution">
    <text evidence="1">The sequence shown here is derived from an EMBL/GenBank/DDBJ whole genome shotgun (WGS) entry which is preliminary data.</text>
</comment>
<evidence type="ECO:0000313" key="2">
    <source>
        <dbReference type="Proteomes" id="UP001165960"/>
    </source>
</evidence>
<organism evidence="1 2">
    <name type="scientific">Entomophthora muscae</name>
    <dbReference type="NCBI Taxonomy" id="34485"/>
    <lineage>
        <taxon>Eukaryota</taxon>
        <taxon>Fungi</taxon>
        <taxon>Fungi incertae sedis</taxon>
        <taxon>Zoopagomycota</taxon>
        <taxon>Entomophthoromycotina</taxon>
        <taxon>Entomophthoromycetes</taxon>
        <taxon>Entomophthorales</taxon>
        <taxon>Entomophthoraceae</taxon>
        <taxon>Entomophthora</taxon>
    </lineage>
</organism>
<dbReference type="Proteomes" id="UP001165960">
    <property type="component" value="Unassembled WGS sequence"/>
</dbReference>
<keyword evidence="1" id="KW-0436">Ligase</keyword>
<keyword evidence="2" id="KW-1185">Reference proteome</keyword>
<dbReference type="EC" id="6.3.4.-" evidence="1"/>
<accession>A0ACC2SRZ5</accession>
<proteinExistence type="predicted"/>
<gene>
    <name evidence="1" type="primary">BPL1_11</name>
    <name evidence="1" type="ORF">DSO57_1022470</name>
</gene>
<sequence>MVSAANVLVYAGDGAKPEFVNDTISTFQRLLSEACHVKRVYASELKHCGWLHTTDMLIIPGGRATPYATDLKGRANTNIINYVKRGGVYIGLALITLHKGMSLKRATQTRKSFVTCHLGSILEYVGAQSSLVLNTTLLKAQSLPISMHKGHIQCITMEVVLSSTLISTPIPKSLPATRRLKIHHQTLLSF</sequence>
<name>A0ACC2SRZ5_9FUNG</name>
<reference evidence="1" key="1">
    <citation type="submission" date="2022-04" db="EMBL/GenBank/DDBJ databases">
        <title>Genome of the entomopathogenic fungus Entomophthora muscae.</title>
        <authorList>
            <person name="Elya C."/>
            <person name="Lovett B.R."/>
            <person name="Lee E."/>
            <person name="Macias A.M."/>
            <person name="Hajek A.E."/>
            <person name="De Bivort B.L."/>
            <person name="Kasson M.T."/>
            <person name="De Fine Licht H.H."/>
            <person name="Stajich J.E."/>
        </authorList>
    </citation>
    <scope>NUCLEOTIDE SEQUENCE</scope>
    <source>
        <strain evidence="1">Berkeley</strain>
    </source>
</reference>